<dbReference type="InParanoid" id="A0A7M7KAV8"/>
<proteinExistence type="predicted"/>
<dbReference type="GeneID" id="111251662"/>
<feature type="domain" description="Chitin-binding type-4" evidence="2">
    <location>
        <begin position="35"/>
        <end position="231"/>
    </location>
</feature>
<dbReference type="AlphaFoldDB" id="A0A7M7KAV8"/>
<dbReference type="OMA" id="QPRPNEI"/>
<dbReference type="InterPro" id="IPR004302">
    <property type="entry name" value="Cellulose/chitin-bd_N"/>
</dbReference>
<evidence type="ECO:0000313" key="3">
    <source>
        <dbReference type="EnsemblMetazoa" id="XP_022664178"/>
    </source>
</evidence>
<dbReference type="Proteomes" id="UP000594260">
    <property type="component" value="Unplaced"/>
</dbReference>
<dbReference type="Pfam" id="PF03067">
    <property type="entry name" value="LPMO_10"/>
    <property type="match status" value="1"/>
</dbReference>
<sequence>MFRRVETFCGLRVSLVASVLFFAVAIVLVQQAAGHARLVEPPSRNTLWRFGYHAAPNFEDSELFCGGIKVQWADNGGRCGVCGDSYSKPAPRLHESGSPIDPKITVRTYAPGEDVVFVVDVVANHLGYFEFALCPRNDSGVRETEDCFQPLRVKSLNSTEVLVEEGKMRYRLNNDRKGLFNLVATLPKDISCSKCILRWHWRSANNWGTCDNGTQATGCGPQETYRNCADVSIGPVLMGIRGGQGANVRPPPQQTPPSREFEQKRANQYHASSKSRYAPKMEPNITAVTGNQARIGKPTTGCLQTRK</sequence>
<evidence type="ECO:0000259" key="2">
    <source>
        <dbReference type="Pfam" id="PF03067"/>
    </source>
</evidence>
<dbReference type="PANTHER" id="PTHR21113">
    <property type="entry name" value="AGAP001705-PA"/>
    <property type="match status" value="1"/>
</dbReference>
<keyword evidence="4" id="KW-1185">Reference proteome</keyword>
<dbReference type="EnsemblMetazoa" id="XM_022808443">
    <property type="protein sequence ID" value="XP_022664178"/>
    <property type="gene ID" value="LOC111251662"/>
</dbReference>
<evidence type="ECO:0000313" key="4">
    <source>
        <dbReference type="Proteomes" id="UP000594260"/>
    </source>
</evidence>
<dbReference type="OrthoDB" id="64893at2759"/>
<reference evidence="3" key="1">
    <citation type="submission" date="2021-01" db="UniProtKB">
        <authorList>
            <consortium name="EnsemblMetazoa"/>
        </authorList>
    </citation>
    <scope>IDENTIFICATION</scope>
</reference>
<accession>A0A7M7KAV8</accession>
<name>A0A7M7KAV8_VARDE</name>
<dbReference type="PANTHER" id="PTHR21113:SF4">
    <property type="entry name" value="CHITIN-BINDING TYPE-4 DOMAIN-CONTAINING PROTEIN"/>
    <property type="match status" value="1"/>
</dbReference>
<evidence type="ECO:0000256" key="1">
    <source>
        <dbReference type="SAM" id="MobiDB-lite"/>
    </source>
</evidence>
<organism evidence="3 4">
    <name type="scientific">Varroa destructor</name>
    <name type="common">Honeybee mite</name>
    <dbReference type="NCBI Taxonomy" id="109461"/>
    <lineage>
        <taxon>Eukaryota</taxon>
        <taxon>Metazoa</taxon>
        <taxon>Ecdysozoa</taxon>
        <taxon>Arthropoda</taxon>
        <taxon>Chelicerata</taxon>
        <taxon>Arachnida</taxon>
        <taxon>Acari</taxon>
        <taxon>Parasitiformes</taxon>
        <taxon>Mesostigmata</taxon>
        <taxon>Gamasina</taxon>
        <taxon>Dermanyssoidea</taxon>
        <taxon>Varroidae</taxon>
        <taxon>Varroa</taxon>
    </lineage>
</organism>
<protein>
    <recommendedName>
        <fullName evidence="2">Chitin-binding type-4 domain-containing protein</fullName>
    </recommendedName>
</protein>
<dbReference type="KEGG" id="vde:111251662"/>
<feature type="region of interest" description="Disordered" evidence="1">
    <location>
        <begin position="242"/>
        <end position="282"/>
    </location>
</feature>
<dbReference type="RefSeq" id="XP_022664178.1">
    <property type="nucleotide sequence ID" value="XM_022808443.1"/>
</dbReference>